<keyword evidence="3" id="KW-0862">Zinc</keyword>
<sequence>MQNLNNANNENFIPNLLNFFNMIVNQMPLNNNQLDQNGVDAFQAILLHWKRPFKASDVEFNPSCSVCLDSFNIDEEIIELHCNPEQGHIFHPECIQGWAEKQHTCPLCRKDFIELVKDERNRGLIPEEVKADRANGNVRVIRDYRQQEIPMMNAIHEFNRILINQPRANLEMISEESSESQLQPAPVRPPVVPNIPRQRVVLPPIQRNNSFGPRSNDYIRMRMNQSF</sequence>
<dbReference type="SUPFAM" id="SSF57850">
    <property type="entry name" value="RING/U-box"/>
    <property type="match status" value="1"/>
</dbReference>
<reference evidence="6" key="1">
    <citation type="submission" date="2021-01" db="EMBL/GenBank/DDBJ databases">
        <authorList>
            <person name="Corre E."/>
            <person name="Pelletier E."/>
            <person name="Niang G."/>
            <person name="Scheremetjew M."/>
            <person name="Finn R."/>
            <person name="Kale V."/>
            <person name="Holt S."/>
            <person name="Cochrane G."/>
            <person name="Meng A."/>
            <person name="Brown T."/>
            <person name="Cohen L."/>
        </authorList>
    </citation>
    <scope>NUCLEOTIDE SEQUENCE</scope>
    <source>
        <strain evidence="6">FSP1.4</strain>
    </source>
</reference>
<dbReference type="GO" id="GO:0016567">
    <property type="term" value="P:protein ubiquitination"/>
    <property type="evidence" value="ECO:0007669"/>
    <property type="project" value="TreeGrafter"/>
</dbReference>
<dbReference type="EMBL" id="HBII01000252">
    <property type="protein sequence ID" value="CAE0341193.1"/>
    <property type="molecule type" value="Transcribed_RNA"/>
</dbReference>
<evidence type="ECO:0000259" key="5">
    <source>
        <dbReference type="PROSITE" id="PS50089"/>
    </source>
</evidence>
<dbReference type="PANTHER" id="PTHR45969:SF69">
    <property type="entry name" value="FINGER DOMAIN PROTEIN, PUTATIVE (AFU_ORTHOLOGUE AFUA_3G12190)-RELATED"/>
    <property type="match status" value="1"/>
</dbReference>
<evidence type="ECO:0000256" key="3">
    <source>
        <dbReference type="ARBA" id="ARBA00022833"/>
    </source>
</evidence>
<evidence type="ECO:0000313" key="6">
    <source>
        <dbReference type="EMBL" id="CAE0341193.1"/>
    </source>
</evidence>
<organism evidence="6">
    <name type="scientific">Euplotes harpa</name>
    <dbReference type="NCBI Taxonomy" id="151035"/>
    <lineage>
        <taxon>Eukaryota</taxon>
        <taxon>Sar</taxon>
        <taxon>Alveolata</taxon>
        <taxon>Ciliophora</taxon>
        <taxon>Intramacronucleata</taxon>
        <taxon>Spirotrichea</taxon>
        <taxon>Hypotrichia</taxon>
        <taxon>Euplotida</taxon>
        <taxon>Euplotidae</taxon>
        <taxon>Euplotes</taxon>
    </lineage>
</organism>
<evidence type="ECO:0000256" key="2">
    <source>
        <dbReference type="ARBA" id="ARBA00022771"/>
    </source>
</evidence>
<dbReference type="Gene3D" id="3.30.40.10">
    <property type="entry name" value="Zinc/RING finger domain, C3HC4 (zinc finger)"/>
    <property type="match status" value="1"/>
</dbReference>
<dbReference type="CDD" id="cd16454">
    <property type="entry name" value="RING-H2_PA-TM-RING"/>
    <property type="match status" value="1"/>
</dbReference>
<evidence type="ECO:0000256" key="4">
    <source>
        <dbReference type="PROSITE-ProRule" id="PRU00175"/>
    </source>
</evidence>
<feature type="domain" description="RING-type" evidence="5">
    <location>
        <begin position="64"/>
        <end position="109"/>
    </location>
</feature>
<dbReference type="AlphaFoldDB" id="A0A7S3N4H7"/>
<name>A0A7S3N4H7_9SPIT</name>
<dbReference type="Pfam" id="PF13639">
    <property type="entry name" value="zf-RING_2"/>
    <property type="match status" value="1"/>
</dbReference>
<dbReference type="InterPro" id="IPR013083">
    <property type="entry name" value="Znf_RING/FYVE/PHD"/>
</dbReference>
<dbReference type="GO" id="GO:0061630">
    <property type="term" value="F:ubiquitin protein ligase activity"/>
    <property type="evidence" value="ECO:0007669"/>
    <property type="project" value="TreeGrafter"/>
</dbReference>
<accession>A0A7S3N4H7</accession>
<keyword evidence="1" id="KW-0479">Metal-binding</keyword>
<keyword evidence="2 4" id="KW-0863">Zinc-finger</keyword>
<gene>
    <name evidence="6" type="ORF">EHAR0213_LOCUS100</name>
</gene>
<dbReference type="PANTHER" id="PTHR45969">
    <property type="entry name" value="RING ZINC FINGER PROTEIN-RELATED"/>
    <property type="match status" value="1"/>
</dbReference>
<dbReference type="GO" id="GO:0008270">
    <property type="term" value="F:zinc ion binding"/>
    <property type="evidence" value="ECO:0007669"/>
    <property type="project" value="UniProtKB-KW"/>
</dbReference>
<protein>
    <recommendedName>
        <fullName evidence="5">RING-type domain-containing protein</fullName>
    </recommendedName>
</protein>
<dbReference type="InterPro" id="IPR001841">
    <property type="entry name" value="Znf_RING"/>
</dbReference>
<dbReference type="PROSITE" id="PS50089">
    <property type="entry name" value="ZF_RING_2"/>
    <property type="match status" value="1"/>
</dbReference>
<evidence type="ECO:0000256" key="1">
    <source>
        <dbReference type="ARBA" id="ARBA00022723"/>
    </source>
</evidence>
<proteinExistence type="predicted"/>